<accession>A0A3M7RUR6</accession>
<evidence type="ECO:0000313" key="3">
    <source>
        <dbReference type="Proteomes" id="UP000276133"/>
    </source>
</evidence>
<feature type="transmembrane region" description="Helical" evidence="1">
    <location>
        <begin position="46"/>
        <end position="67"/>
    </location>
</feature>
<evidence type="ECO:0008006" key="4">
    <source>
        <dbReference type="Google" id="ProtNLM"/>
    </source>
</evidence>
<dbReference type="EMBL" id="REGN01002582">
    <property type="protein sequence ID" value="RNA27180.1"/>
    <property type="molecule type" value="Genomic_DNA"/>
</dbReference>
<dbReference type="AlphaFoldDB" id="A0A3M7RUR6"/>
<gene>
    <name evidence="2" type="ORF">BpHYR1_002314</name>
</gene>
<protein>
    <recommendedName>
        <fullName evidence="4">Apolipo L3-like</fullName>
    </recommendedName>
</protein>
<proteinExistence type="predicted"/>
<keyword evidence="1" id="KW-0472">Membrane</keyword>
<dbReference type="OrthoDB" id="10611828at2759"/>
<sequence length="195" mass="20989">MANTENNSLDLLNKLIDMSIEFVQDLKKLRERINSHQDRCSAVKTFGVTTGLTGAVALVGGLIAAPFTGGGSFIVAGAIAGSMGGAAYLTTDVVDLIWSKQIFNKKAQSICDMRNGLIRELKWKQSRASKGAVQTVNSATKGATILFAVWDVVSLIKGLDEELPSAIQVTQLIEQIEKDILNIGELRDFFGSIKS</sequence>
<evidence type="ECO:0000313" key="2">
    <source>
        <dbReference type="EMBL" id="RNA27180.1"/>
    </source>
</evidence>
<evidence type="ECO:0000256" key="1">
    <source>
        <dbReference type="SAM" id="Phobius"/>
    </source>
</evidence>
<keyword evidence="3" id="KW-1185">Reference proteome</keyword>
<reference evidence="2 3" key="1">
    <citation type="journal article" date="2018" name="Sci. Rep.">
        <title>Genomic signatures of local adaptation to the degree of environmental predictability in rotifers.</title>
        <authorList>
            <person name="Franch-Gras L."/>
            <person name="Hahn C."/>
            <person name="Garcia-Roger E.M."/>
            <person name="Carmona M.J."/>
            <person name="Serra M."/>
            <person name="Gomez A."/>
        </authorList>
    </citation>
    <scope>NUCLEOTIDE SEQUENCE [LARGE SCALE GENOMIC DNA]</scope>
    <source>
        <strain evidence="2">HYR1</strain>
    </source>
</reference>
<feature type="transmembrane region" description="Helical" evidence="1">
    <location>
        <begin position="73"/>
        <end position="98"/>
    </location>
</feature>
<name>A0A3M7RUR6_BRAPC</name>
<keyword evidence="1" id="KW-0812">Transmembrane</keyword>
<comment type="caution">
    <text evidence="2">The sequence shown here is derived from an EMBL/GenBank/DDBJ whole genome shotgun (WGS) entry which is preliminary data.</text>
</comment>
<keyword evidence="1" id="KW-1133">Transmembrane helix</keyword>
<organism evidence="2 3">
    <name type="scientific">Brachionus plicatilis</name>
    <name type="common">Marine rotifer</name>
    <name type="synonym">Brachionus muelleri</name>
    <dbReference type="NCBI Taxonomy" id="10195"/>
    <lineage>
        <taxon>Eukaryota</taxon>
        <taxon>Metazoa</taxon>
        <taxon>Spiralia</taxon>
        <taxon>Gnathifera</taxon>
        <taxon>Rotifera</taxon>
        <taxon>Eurotatoria</taxon>
        <taxon>Monogononta</taxon>
        <taxon>Pseudotrocha</taxon>
        <taxon>Ploima</taxon>
        <taxon>Brachionidae</taxon>
        <taxon>Brachionus</taxon>
    </lineage>
</organism>
<dbReference type="Proteomes" id="UP000276133">
    <property type="component" value="Unassembled WGS sequence"/>
</dbReference>